<dbReference type="AlphaFoldDB" id="A0A815HMK5"/>
<keyword evidence="3" id="KW-1185">Reference proteome</keyword>
<dbReference type="Proteomes" id="UP000663854">
    <property type="component" value="Unassembled WGS sequence"/>
</dbReference>
<comment type="caution">
    <text evidence="2">The sequence shown here is derived from an EMBL/GenBank/DDBJ whole genome shotgun (WGS) entry which is preliminary data.</text>
</comment>
<dbReference type="Proteomes" id="UP000663870">
    <property type="component" value="Unassembled WGS sequence"/>
</dbReference>
<dbReference type="EMBL" id="CAJNOL010001410">
    <property type="protein sequence ID" value="CAF1353783.1"/>
    <property type="molecule type" value="Genomic_DNA"/>
</dbReference>
<name>A0A815HMK5_9BILA</name>
<dbReference type="EMBL" id="CAJNOH010000823">
    <property type="protein sequence ID" value="CAF1130983.1"/>
    <property type="molecule type" value="Genomic_DNA"/>
</dbReference>
<proteinExistence type="predicted"/>
<accession>A0A815HMK5</accession>
<organism evidence="2 3">
    <name type="scientific">Rotaria sordida</name>
    <dbReference type="NCBI Taxonomy" id="392033"/>
    <lineage>
        <taxon>Eukaryota</taxon>
        <taxon>Metazoa</taxon>
        <taxon>Spiralia</taxon>
        <taxon>Gnathifera</taxon>
        <taxon>Rotifera</taxon>
        <taxon>Eurotatoria</taxon>
        <taxon>Bdelloidea</taxon>
        <taxon>Philodinida</taxon>
        <taxon>Philodinidae</taxon>
        <taxon>Rotaria</taxon>
    </lineage>
</organism>
<sequence>MRFWPPFHTYSLDIISSFPNKLVFRAPKYVRLRMTVDHLELNENPGSCLTHYNHDTSLWECYHSPCTAGHHRLFIWLLDSERDDPWATAVRFDVYVEQIIESLYYPITTNIFNALRCQLITPINGILSRESLPPDIIIRVPCVRDVQLQIDEKTLVIGDSLPNDIYRLKIPPSIPDHVRNFVLMGLCFDNMYYSILITYKIE</sequence>
<gene>
    <name evidence="2" type="ORF">JXQ802_LOCUS32237</name>
    <name evidence="1" type="ORF">PYM288_LOCUS21211</name>
</gene>
<evidence type="ECO:0000313" key="1">
    <source>
        <dbReference type="EMBL" id="CAF1130983.1"/>
    </source>
</evidence>
<evidence type="ECO:0000313" key="2">
    <source>
        <dbReference type="EMBL" id="CAF1353783.1"/>
    </source>
</evidence>
<evidence type="ECO:0000313" key="3">
    <source>
        <dbReference type="Proteomes" id="UP000663870"/>
    </source>
</evidence>
<reference evidence="2" key="1">
    <citation type="submission" date="2021-02" db="EMBL/GenBank/DDBJ databases">
        <authorList>
            <person name="Nowell W R."/>
        </authorList>
    </citation>
    <scope>NUCLEOTIDE SEQUENCE</scope>
</reference>
<protein>
    <submittedName>
        <fullName evidence="2">Uncharacterized protein</fullName>
    </submittedName>
</protein>